<sequence>MPEGPESIEAGAECFQSFKVLWKRIKERSKDTPLPLFRSQFALLSLFAYSGRGGREIKAGPHAKHAG</sequence>
<keyword evidence="2" id="KW-1185">Reference proteome</keyword>
<accession>K0SEX2</accession>
<proteinExistence type="predicted"/>
<evidence type="ECO:0000313" key="1">
    <source>
        <dbReference type="EMBL" id="EJK64653.1"/>
    </source>
</evidence>
<comment type="caution">
    <text evidence="1">The sequence shown here is derived from an EMBL/GenBank/DDBJ whole genome shotgun (WGS) entry which is preliminary data.</text>
</comment>
<evidence type="ECO:0000313" key="2">
    <source>
        <dbReference type="Proteomes" id="UP000266841"/>
    </source>
</evidence>
<dbReference type="EMBL" id="AGNL01017028">
    <property type="protein sequence ID" value="EJK64653.1"/>
    <property type="molecule type" value="Genomic_DNA"/>
</dbReference>
<protein>
    <submittedName>
        <fullName evidence="1">Uncharacterized protein</fullName>
    </submittedName>
</protein>
<dbReference type="AlphaFoldDB" id="K0SEX2"/>
<reference evidence="1 2" key="1">
    <citation type="journal article" date="2012" name="Genome Biol.">
        <title>Genome and low-iron response of an oceanic diatom adapted to chronic iron limitation.</title>
        <authorList>
            <person name="Lommer M."/>
            <person name="Specht M."/>
            <person name="Roy A.S."/>
            <person name="Kraemer L."/>
            <person name="Andreson R."/>
            <person name="Gutowska M.A."/>
            <person name="Wolf J."/>
            <person name="Bergner S.V."/>
            <person name="Schilhabel M.B."/>
            <person name="Klostermeier U.C."/>
            <person name="Beiko R.G."/>
            <person name="Rosenstiel P."/>
            <person name="Hippler M."/>
            <person name="Laroche J."/>
        </authorList>
    </citation>
    <scope>NUCLEOTIDE SEQUENCE [LARGE SCALE GENOMIC DNA]</scope>
    <source>
        <strain evidence="1 2">CCMP1005</strain>
    </source>
</reference>
<name>K0SEX2_THAOC</name>
<gene>
    <name evidence="1" type="ORF">THAOC_14592</name>
</gene>
<dbReference type="Proteomes" id="UP000266841">
    <property type="component" value="Unassembled WGS sequence"/>
</dbReference>
<organism evidence="1 2">
    <name type="scientific">Thalassiosira oceanica</name>
    <name type="common">Marine diatom</name>
    <dbReference type="NCBI Taxonomy" id="159749"/>
    <lineage>
        <taxon>Eukaryota</taxon>
        <taxon>Sar</taxon>
        <taxon>Stramenopiles</taxon>
        <taxon>Ochrophyta</taxon>
        <taxon>Bacillariophyta</taxon>
        <taxon>Coscinodiscophyceae</taxon>
        <taxon>Thalassiosirophycidae</taxon>
        <taxon>Thalassiosirales</taxon>
        <taxon>Thalassiosiraceae</taxon>
        <taxon>Thalassiosira</taxon>
    </lineage>
</organism>